<sequence length="94" mass="10733">MELLEFLALFQIVSRGVLGLIRFVAEGRLTTVKAFLATSSSPNPKQSSPCCQEGCTIGFALQKAAVHRKIPFLTMELLEFERYFIFFKECFWAY</sequence>
<evidence type="ECO:0000313" key="2">
    <source>
        <dbReference type="Proteomes" id="UP000237105"/>
    </source>
</evidence>
<dbReference type="Proteomes" id="UP000237105">
    <property type="component" value="Unassembled WGS sequence"/>
</dbReference>
<dbReference type="AlphaFoldDB" id="A0A2P5A595"/>
<dbReference type="EMBL" id="JXTB01000947">
    <property type="protein sequence ID" value="PON31713.1"/>
    <property type="molecule type" value="Genomic_DNA"/>
</dbReference>
<keyword evidence="2" id="KW-1185">Reference proteome</keyword>
<proteinExistence type="predicted"/>
<reference evidence="2" key="1">
    <citation type="submission" date="2016-06" db="EMBL/GenBank/DDBJ databases">
        <title>Parallel loss of symbiosis genes in relatives of nitrogen-fixing non-legume Parasponia.</title>
        <authorList>
            <person name="Van Velzen R."/>
            <person name="Holmer R."/>
            <person name="Bu F."/>
            <person name="Rutten L."/>
            <person name="Van Zeijl A."/>
            <person name="Liu W."/>
            <person name="Santuari L."/>
            <person name="Cao Q."/>
            <person name="Sharma T."/>
            <person name="Shen D."/>
            <person name="Roswanjaya Y."/>
            <person name="Wardhani T."/>
            <person name="Kalhor M.S."/>
            <person name="Jansen J."/>
            <person name="Van den Hoogen J."/>
            <person name="Gungor B."/>
            <person name="Hartog M."/>
            <person name="Hontelez J."/>
            <person name="Verver J."/>
            <person name="Yang W.-C."/>
            <person name="Schijlen E."/>
            <person name="Repin R."/>
            <person name="Schilthuizen M."/>
            <person name="Schranz E."/>
            <person name="Heidstra R."/>
            <person name="Miyata K."/>
            <person name="Fedorova E."/>
            <person name="Kohlen W."/>
            <person name="Bisseling T."/>
            <person name="Smit S."/>
            <person name="Geurts R."/>
        </authorList>
    </citation>
    <scope>NUCLEOTIDE SEQUENCE [LARGE SCALE GENOMIC DNA]</scope>
    <source>
        <strain evidence="2">cv. WU1-14</strain>
    </source>
</reference>
<gene>
    <name evidence="1" type="ORF">PanWU01x14_367610</name>
</gene>
<evidence type="ECO:0000313" key="1">
    <source>
        <dbReference type="EMBL" id="PON31713.1"/>
    </source>
</evidence>
<comment type="caution">
    <text evidence="1">The sequence shown here is derived from an EMBL/GenBank/DDBJ whole genome shotgun (WGS) entry which is preliminary data.</text>
</comment>
<name>A0A2P5A595_PARAD</name>
<organism evidence="1 2">
    <name type="scientific">Parasponia andersonii</name>
    <name type="common">Sponia andersonii</name>
    <dbReference type="NCBI Taxonomy" id="3476"/>
    <lineage>
        <taxon>Eukaryota</taxon>
        <taxon>Viridiplantae</taxon>
        <taxon>Streptophyta</taxon>
        <taxon>Embryophyta</taxon>
        <taxon>Tracheophyta</taxon>
        <taxon>Spermatophyta</taxon>
        <taxon>Magnoliopsida</taxon>
        <taxon>eudicotyledons</taxon>
        <taxon>Gunneridae</taxon>
        <taxon>Pentapetalae</taxon>
        <taxon>rosids</taxon>
        <taxon>fabids</taxon>
        <taxon>Rosales</taxon>
        <taxon>Cannabaceae</taxon>
        <taxon>Parasponia</taxon>
    </lineage>
</organism>
<protein>
    <submittedName>
        <fullName evidence="1">Uncharacterized protein</fullName>
    </submittedName>
</protein>
<accession>A0A2P5A595</accession>